<dbReference type="KEGG" id="osu:NT6N_29910"/>
<dbReference type="InterPro" id="IPR036514">
    <property type="entry name" value="SGNH_hydro_sf"/>
</dbReference>
<organism evidence="4">
    <name type="scientific">Oceaniferula spumae</name>
    <dbReference type="NCBI Taxonomy" id="2979115"/>
    <lineage>
        <taxon>Bacteria</taxon>
        <taxon>Pseudomonadati</taxon>
        <taxon>Verrucomicrobiota</taxon>
        <taxon>Verrucomicrobiia</taxon>
        <taxon>Verrucomicrobiales</taxon>
        <taxon>Verrucomicrobiaceae</taxon>
        <taxon>Oceaniferula</taxon>
    </lineage>
</organism>
<evidence type="ECO:0000256" key="2">
    <source>
        <dbReference type="SAM" id="SignalP"/>
    </source>
</evidence>
<proteinExistence type="inferred from homology"/>
<evidence type="ECO:0000259" key="3">
    <source>
        <dbReference type="Pfam" id="PF13472"/>
    </source>
</evidence>
<evidence type="ECO:0000256" key="1">
    <source>
        <dbReference type="ARBA" id="ARBA00038184"/>
    </source>
</evidence>
<accession>A0AAT9FPY0</accession>
<evidence type="ECO:0000313" key="4">
    <source>
        <dbReference type="EMBL" id="BDS07951.1"/>
    </source>
</evidence>
<feature type="signal peptide" evidence="2">
    <location>
        <begin position="1"/>
        <end position="23"/>
    </location>
</feature>
<dbReference type="EMBL" id="AP026866">
    <property type="protein sequence ID" value="BDS07951.1"/>
    <property type="molecule type" value="Genomic_DNA"/>
</dbReference>
<dbReference type="Pfam" id="PF13472">
    <property type="entry name" value="Lipase_GDSL_2"/>
    <property type="match status" value="1"/>
</dbReference>
<dbReference type="SUPFAM" id="SSF52266">
    <property type="entry name" value="SGNH hydrolase"/>
    <property type="match status" value="1"/>
</dbReference>
<dbReference type="CDD" id="cd01820">
    <property type="entry name" value="PAF_acetylesterase_like"/>
    <property type="match status" value="1"/>
</dbReference>
<comment type="similarity">
    <text evidence="1">Belongs to the 'GDSL' lipolytic enzyme family. Platelet-activating factor acetylhydrolase IB beta/gamma subunits subfamily.</text>
</comment>
<keyword evidence="2" id="KW-0732">Signal</keyword>
<reference evidence="4" key="1">
    <citation type="submission" date="2024-07" db="EMBL/GenBank/DDBJ databases">
        <title>Complete genome sequence of Verrucomicrobiaceae bacterium NT6N.</title>
        <authorList>
            <person name="Huang C."/>
            <person name="Takami H."/>
            <person name="Hamasaki K."/>
        </authorList>
    </citation>
    <scope>NUCLEOTIDE SEQUENCE</scope>
    <source>
        <strain evidence="4">NT6N</strain>
    </source>
</reference>
<gene>
    <name evidence="4" type="ORF">NT6N_29910</name>
</gene>
<dbReference type="GO" id="GO:0016788">
    <property type="term" value="F:hydrolase activity, acting on ester bonds"/>
    <property type="evidence" value="ECO:0007669"/>
    <property type="project" value="UniProtKB-ARBA"/>
</dbReference>
<dbReference type="InterPro" id="IPR013830">
    <property type="entry name" value="SGNH_hydro"/>
</dbReference>
<protein>
    <recommendedName>
        <fullName evidence="3">SGNH hydrolase-type esterase domain-containing protein</fullName>
    </recommendedName>
</protein>
<feature type="chain" id="PRO_5044017720" description="SGNH hydrolase-type esterase domain-containing protein" evidence="2">
    <location>
        <begin position="24"/>
        <end position="247"/>
    </location>
</feature>
<dbReference type="PANTHER" id="PTHR11852:SF0">
    <property type="entry name" value="PLATELET-ACTIVATING FACTOR ACETYLHYDROLASE IB SUBUNIT BETA HOMOLOG"/>
    <property type="match status" value="1"/>
</dbReference>
<sequence length="247" mass="27077">MKSIITTAILAACTLTASAQAPAAPAKEVAGNSATTPAAKLNAGWWKKRHEQKVAAAKNAKVDLLFIGDSITHSWENSGKKIWQKYYAPRNAFNIGFSGDRTQHVLWRLDNGEMAGMKPKVAVIMIGTNNTGHTMQKAEETAAGIKAIIGRVHKLSPETKILLLGVFPRGMNPDHKMRVLNNEINAIIKTYAEDDKVTYLDLGPKFLDDKGVLTKKVMPDALHPQAHGYQIWAEAMEPTLKELLGEK</sequence>
<dbReference type="PANTHER" id="PTHR11852">
    <property type="entry name" value="PLATELET-ACTIVATING FACTOR ACETYLHYDROLASE"/>
    <property type="match status" value="1"/>
</dbReference>
<feature type="domain" description="SGNH hydrolase-type esterase" evidence="3">
    <location>
        <begin position="66"/>
        <end position="231"/>
    </location>
</feature>
<dbReference type="Gene3D" id="3.40.50.1110">
    <property type="entry name" value="SGNH hydrolase"/>
    <property type="match status" value="1"/>
</dbReference>
<dbReference type="AlphaFoldDB" id="A0AAT9FPY0"/>
<name>A0AAT9FPY0_9BACT</name>